<evidence type="ECO:0000313" key="3">
    <source>
        <dbReference type="EMBL" id="ABI68965.1"/>
    </source>
</evidence>
<dbReference type="EMBL" id="CP000448">
    <property type="protein sequence ID" value="ABI68965.1"/>
    <property type="molecule type" value="Genomic_DNA"/>
</dbReference>
<accession>Q0AWD9</accession>
<keyword evidence="4" id="KW-1185">Reference proteome</keyword>
<dbReference type="AlphaFoldDB" id="Q0AWD9"/>
<evidence type="ECO:0000259" key="2">
    <source>
        <dbReference type="Pfam" id="PF12146"/>
    </source>
</evidence>
<dbReference type="Pfam" id="PF12146">
    <property type="entry name" value="Hydrolase_4"/>
    <property type="match status" value="1"/>
</dbReference>
<dbReference type="OrthoDB" id="9776685at2"/>
<dbReference type="InterPro" id="IPR052920">
    <property type="entry name" value="DNA-binding_regulatory"/>
</dbReference>
<keyword evidence="1" id="KW-1133">Transmembrane helix</keyword>
<proteinExistence type="predicted"/>
<dbReference type="KEGG" id="swo:Swol_1667"/>
<dbReference type="SUPFAM" id="SSF53474">
    <property type="entry name" value="alpha/beta-Hydrolases"/>
    <property type="match status" value="1"/>
</dbReference>
<keyword evidence="1" id="KW-0472">Membrane</keyword>
<dbReference type="MEROPS" id="S09.B04"/>
<sequence length="311" mass="34600">MERQLILRNSTGVRKSKRNYVIIPLLILLLAAGGVFGIAGYTGWNLTHPVRLALEKNPQDVGLSFENVEFPSRYDSLAIKGWLIPAQNSDKTIIFAHGYRRNRADDDIPMLNLARDLVDRGYNVLLFDFRNSGESGGNLTTVGQLEVRDLLGAVDYIKAKPEISRKIILLGFSMGATTSLLAGAREPEVDAVIADSPFANMRSYLEENLSVWTDLPSFPFNQAFFIIVPMLTGLDPDQVSPINEITSFKGRPVLLIHGTADSKIPIANSEDLLEVYPQAQLVKIPDSDHCDSYHDHRNLYIKTLENFLASV</sequence>
<gene>
    <name evidence="3" type="ordered locus">Swol_1667</name>
</gene>
<dbReference type="eggNOG" id="COG1073">
    <property type="taxonomic scope" value="Bacteria"/>
</dbReference>
<dbReference type="PANTHER" id="PTHR43358:SF4">
    <property type="entry name" value="ALPHA_BETA HYDROLASE FOLD-1 DOMAIN-CONTAINING PROTEIN"/>
    <property type="match status" value="1"/>
</dbReference>
<dbReference type="Gene3D" id="3.40.50.1820">
    <property type="entry name" value="alpha/beta hydrolase"/>
    <property type="match status" value="1"/>
</dbReference>
<dbReference type="HOGENOM" id="CLU_029375_6_2_9"/>
<reference evidence="4" key="1">
    <citation type="journal article" date="2010" name="Environ. Microbiol.">
        <title>The genome of Syntrophomonas wolfei: new insights into syntrophic metabolism and biohydrogen production.</title>
        <authorList>
            <person name="Sieber J.R."/>
            <person name="Sims D.R."/>
            <person name="Han C."/>
            <person name="Kim E."/>
            <person name="Lykidis A."/>
            <person name="Lapidus A.L."/>
            <person name="McDonnald E."/>
            <person name="Rohlin L."/>
            <person name="Culley D.E."/>
            <person name="Gunsalus R."/>
            <person name="McInerney M.J."/>
        </authorList>
    </citation>
    <scope>NUCLEOTIDE SEQUENCE [LARGE SCALE GENOMIC DNA]</scope>
    <source>
        <strain evidence="4">DSM 2245B / Goettingen</strain>
    </source>
</reference>
<dbReference type="Proteomes" id="UP000001968">
    <property type="component" value="Chromosome"/>
</dbReference>
<evidence type="ECO:0000313" key="4">
    <source>
        <dbReference type="Proteomes" id="UP000001968"/>
    </source>
</evidence>
<dbReference type="PANTHER" id="PTHR43358">
    <property type="entry name" value="ALPHA/BETA-HYDROLASE"/>
    <property type="match status" value="1"/>
</dbReference>
<keyword evidence="1" id="KW-0812">Transmembrane</keyword>
<name>Q0AWD9_SYNWW</name>
<feature type="domain" description="Serine aminopeptidase S33" evidence="2">
    <location>
        <begin position="89"/>
        <end position="208"/>
    </location>
</feature>
<dbReference type="InterPro" id="IPR022742">
    <property type="entry name" value="Hydrolase_4"/>
</dbReference>
<dbReference type="RefSeq" id="WP_011641063.1">
    <property type="nucleotide sequence ID" value="NC_008346.1"/>
</dbReference>
<dbReference type="InterPro" id="IPR029058">
    <property type="entry name" value="AB_hydrolase_fold"/>
</dbReference>
<protein>
    <recommendedName>
        <fullName evidence="2">Serine aminopeptidase S33 domain-containing protein</fullName>
    </recommendedName>
</protein>
<feature type="transmembrane region" description="Helical" evidence="1">
    <location>
        <begin position="21"/>
        <end position="44"/>
    </location>
</feature>
<evidence type="ECO:0000256" key="1">
    <source>
        <dbReference type="SAM" id="Phobius"/>
    </source>
</evidence>
<organism evidence="3 4">
    <name type="scientific">Syntrophomonas wolfei subsp. wolfei (strain DSM 2245B / Goettingen)</name>
    <dbReference type="NCBI Taxonomy" id="335541"/>
    <lineage>
        <taxon>Bacteria</taxon>
        <taxon>Bacillati</taxon>
        <taxon>Bacillota</taxon>
        <taxon>Clostridia</taxon>
        <taxon>Eubacteriales</taxon>
        <taxon>Syntrophomonadaceae</taxon>
        <taxon>Syntrophomonas</taxon>
    </lineage>
</organism>